<protein>
    <recommendedName>
        <fullName evidence="3">Cx9C motif-containing protein 4, mitochondrial</fullName>
    </recommendedName>
</protein>
<evidence type="ECO:0000313" key="6">
    <source>
        <dbReference type="EMBL" id="KIL65733.1"/>
    </source>
</evidence>
<evidence type="ECO:0000256" key="2">
    <source>
        <dbReference type="ARBA" id="ARBA00009858"/>
    </source>
</evidence>
<dbReference type="SUPFAM" id="SSF47072">
    <property type="entry name" value="Cysteine alpha-hairpin motif"/>
    <property type="match status" value="1"/>
</dbReference>
<dbReference type="AlphaFoldDB" id="A0A0C2XAA6"/>
<dbReference type="InterPro" id="IPR009069">
    <property type="entry name" value="Cys_alpha_HP_mot_SF"/>
</dbReference>
<feature type="non-terminal residue" evidence="6">
    <location>
        <position position="1"/>
    </location>
</feature>
<evidence type="ECO:0000313" key="7">
    <source>
        <dbReference type="Proteomes" id="UP000054549"/>
    </source>
</evidence>
<keyword evidence="7" id="KW-1185">Reference proteome</keyword>
<keyword evidence="5" id="KW-1015">Disulfide bond</keyword>
<reference evidence="6 7" key="1">
    <citation type="submission" date="2014-04" db="EMBL/GenBank/DDBJ databases">
        <title>Evolutionary Origins and Diversification of the Mycorrhizal Mutualists.</title>
        <authorList>
            <consortium name="DOE Joint Genome Institute"/>
            <consortium name="Mycorrhizal Genomics Consortium"/>
            <person name="Kohler A."/>
            <person name="Kuo A."/>
            <person name="Nagy L.G."/>
            <person name="Floudas D."/>
            <person name="Copeland A."/>
            <person name="Barry K.W."/>
            <person name="Cichocki N."/>
            <person name="Veneault-Fourrey C."/>
            <person name="LaButti K."/>
            <person name="Lindquist E.A."/>
            <person name="Lipzen A."/>
            <person name="Lundell T."/>
            <person name="Morin E."/>
            <person name="Murat C."/>
            <person name="Riley R."/>
            <person name="Ohm R."/>
            <person name="Sun H."/>
            <person name="Tunlid A."/>
            <person name="Henrissat B."/>
            <person name="Grigoriev I.V."/>
            <person name="Hibbett D.S."/>
            <person name="Martin F."/>
        </authorList>
    </citation>
    <scope>NUCLEOTIDE SEQUENCE [LARGE SCALE GENOMIC DNA]</scope>
    <source>
        <strain evidence="6 7">Koide BX008</strain>
    </source>
</reference>
<dbReference type="FunCoup" id="A0A0C2XAA6">
    <property type="interactions" value="32"/>
</dbReference>
<gene>
    <name evidence="6" type="ORF">M378DRAFT_76480</name>
</gene>
<name>A0A0C2XAA6_AMAMK</name>
<dbReference type="InParanoid" id="A0A0C2XAA6"/>
<dbReference type="PANTHER" id="PTHR15590:SF0">
    <property type="entry name" value="CX9C MOTIF-CONTAINING PROTEIN 4"/>
    <property type="match status" value="1"/>
</dbReference>
<evidence type="ECO:0000256" key="1">
    <source>
        <dbReference type="ARBA" id="ARBA00004569"/>
    </source>
</evidence>
<dbReference type="Pfam" id="PF08991">
    <property type="entry name" value="CMC4"/>
    <property type="match status" value="1"/>
</dbReference>
<dbReference type="Gene3D" id="1.10.287.1130">
    <property type="entry name" value="CytochromE C oxidase copper chaperone"/>
    <property type="match status" value="1"/>
</dbReference>
<dbReference type="GO" id="GO:0005758">
    <property type="term" value="C:mitochondrial intermembrane space"/>
    <property type="evidence" value="ECO:0007669"/>
    <property type="project" value="UniProtKB-SubCell"/>
</dbReference>
<proteinExistence type="inferred from homology"/>
<evidence type="ECO:0000256" key="4">
    <source>
        <dbReference type="ARBA" id="ARBA00023128"/>
    </source>
</evidence>
<evidence type="ECO:0000256" key="3">
    <source>
        <dbReference type="ARBA" id="ARBA00019406"/>
    </source>
</evidence>
<evidence type="ECO:0000256" key="5">
    <source>
        <dbReference type="ARBA" id="ARBA00023157"/>
    </source>
</evidence>
<organism evidence="6 7">
    <name type="scientific">Amanita muscaria (strain Koide BX008)</name>
    <dbReference type="NCBI Taxonomy" id="946122"/>
    <lineage>
        <taxon>Eukaryota</taxon>
        <taxon>Fungi</taxon>
        <taxon>Dikarya</taxon>
        <taxon>Basidiomycota</taxon>
        <taxon>Agaricomycotina</taxon>
        <taxon>Agaricomycetes</taxon>
        <taxon>Agaricomycetidae</taxon>
        <taxon>Agaricales</taxon>
        <taxon>Pluteineae</taxon>
        <taxon>Amanitaceae</taxon>
        <taxon>Amanita</taxon>
    </lineage>
</organism>
<keyword evidence="4" id="KW-0496">Mitochondrion</keyword>
<dbReference type="EMBL" id="KN818240">
    <property type="protein sequence ID" value="KIL65733.1"/>
    <property type="molecule type" value="Genomic_DNA"/>
</dbReference>
<comment type="similarity">
    <text evidence="2">Belongs to the CMC4 family.</text>
</comment>
<dbReference type="STRING" id="946122.A0A0C2XAA6"/>
<dbReference type="HOGENOM" id="CLU_177210_2_0_1"/>
<dbReference type="InterPro" id="IPR027179">
    <property type="entry name" value="CMC4"/>
</dbReference>
<dbReference type="OrthoDB" id="13601at2759"/>
<accession>A0A0C2XAA6</accession>
<dbReference type="PANTHER" id="PTHR15590">
    <property type="entry name" value="CX9C MOTIF-CONTAINING PROTEIN 4"/>
    <property type="match status" value="1"/>
</dbReference>
<sequence>ACELQACLGKNTYKPELCDAYVRKLYLCCQKMYEETEEKGKSTACPIPNVIERWLKNHPD</sequence>
<dbReference type="Proteomes" id="UP000054549">
    <property type="component" value="Unassembled WGS sequence"/>
</dbReference>
<comment type="subcellular location">
    <subcellularLocation>
        <location evidence="1">Mitochondrion intermembrane space</location>
    </subcellularLocation>
</comment>